<dbReference type="OrthoDB" id="1453119at2"/>
<feature type="region of interest" description="Disordered" evidence="1">
    <location>
        <begin position="62"/>
        <end position="89"/>
    </location>
</feature>
<reference evidence="2 3" key="1">
    <citation type="journal article" date="2017" name="Int. J. Syst. Evol. Microbiol.">
        <title>Maripseudobacter aurantiacus gen. nov., sp. nov., a novel member of the family Flavobacteriaceae isolated from a sedimentation basin.</title>
        <authorList>
            <person name="Chen C."/>
            <person name="Su Y."/>
            <person name="Tao T."/>
            <person name="Fu G."/>
            <person name="Zhang C."/>
            <person name="Sun C."/>
            <person name="Zhang X."/>
            <person name="Wu M."/>
        </authorList>
    </citation>
    <scope>NUCLEOTIDE SEQUENCE [LARGE SCALE GENOMIC DNA]</scope>
    <source>
        <strain evidence="3">CDA4</strain>
    </source>
</reference>
<dbReference type="Proteomes" id="UP000308382">
    <property type="component" value="Unassembled WGS sequence"/>
</dbReference>
<accession>A0A5R8MBS7</accession>
<evidence type="ECO:0000256" key="1">
    <source>
        <dbReference type="SAM" id="MobiDB-lite"/>
    </source>
</evidence>
<feature type="compositionally biased region" description="Basic and acidic residues" evidence="1">
    <location>
        <begin position="62"/>
        <end position="71"/>
    </location>
</feature>
<dbReference type="AlphaFoldDB" id="A0A5R8MBS7"/>
<sequence length="89" mass="10311">MEEEIKVDEKFKSAFNLGYRLAEELNLKIPLIQNQEKIMPDNPMHLGMQQYIEEAKLLKDKKKGISNEKSETNVSRNENLKSRGKGLGY</sequence>
<evidence type="ECO:0000313" key="2">
    <source>
        <dbReference type="EMBL" id="TLF47021.1"/>
    </source>
</evidence>
<evidence type="ECO:0000313" key="3">
    <source>
        <dbReference type="Proteomes" id="UP000308382"/>
    </source>
</evidence>
<proteinExistence type="predicted"/>
<dbReference type="RefSeq" id="WP_138257164.1">
    <property type="nucleotide sequence ID" value="NZ_VBUK01000001.1"/>
</dbReference>
<dbReference type="EMBL" id="VBUK01000001">
    <property type="protein sequence ID" value="TLF47021.1"/>
    <property type="molecule type" value="Genomic_DNA"/>
</dbReference>
<keyword evidence="3" id="KW-1185">Reference proteome</keyword>
<organism evidence="2 3">
    <name type="scientific">Maribacter aurantiacus</name>
    <dbReference type="NCBI Taxonomy" id="1882343"/>
    <lineage>
        <taxon>Bacteria</taxon>
        <taxon>Pseudomonadati</taxon>
        <taxon>Bacteroidota</taxon>
        <taxon>Flavobacteriia</taxon>
        <taxon>Flavobacteriales</taxon>
        <taxon>Flavobacteriaceae</taxon>
        <taxon>Maribacter</taxon>
    </lineage>
</organism>
<name>A0A5R8MBS7_9FLAO</name>
<gene>
    <name evidence="2" type="ORF">FEK29_04440</name>
</gene>
<protein>
    <submittedName>
        <fullName evidence="2">Uncharacterized protein</fullName>
    </submittedName>
</protein>
<comment type="caution">
    <text evidence="2">The sequence shown here is derived from an EMBL/GenBank/DDBJ whole genome shotgun (WGS) entry which is preliminary data.</text>
</comment>